<comment type="caution">
    <text evidence="1">The sequence shown here is derived from an EMBL/GenBank/DDBJ whole genome shotgun (WGS) entry which is preliminary data.</text>
</comment>
<dbReference type="HOGENOM" id="CLU_2846129_0_0_10"/>
<organism evidence="1 2">
    <name type="scientific">Segatella copri DSM 18205</name>
    <dbReference type="NCBI Taxonomy" id="537011"/>
    <lineage>
        <taxon>Bacteria</taxon>
        <taxon>Pseudomonadati</taxon>
        <taxon>Bacteroidota</taxon>
        <taxon>Bacteroidia</taxon>
        <taxon>Bacteroidales</taxon>
        <taxon>Prevotellaceae</taxon>
        <taxon>Segatella</taxon>
    </lineage>
</organism>
<sequence length="65" mass="7724">MNVKCKDDAFWDDYNNNYNANRAITITNKKNTPCLLKKLQKAVVFSKFIYTFANKYLDINKNIRK</sequence>
<dbReference type="AlphaFoldDB" id="D1PC54"/>
<dbReference type="PaxDb" id="537011-PREVCOP_04785"/>
<dbReference type="Proteomes" id="UP000004477">
    <property type="component" value="Unassembled WGS sequence"/>
</dbReference>
<keyword evidence="2" id="KW-1185">Reference proteome</keyword>
<evidence type="ECO:0000313" key="1">
    <source>
        <dbReference type="EMBL" id="EFB35880.1"/>
    </source>
</evidence>
<dbReference type="STRING" id="537011.PREVCOP_04785"/>
<name>D1PC54_9BACT</name>
<proteinExistence type="predicted"/>
<dbReference type="EMBL" id="ACBX02000012">
    <property type="protein sequence ID" value="EFB35880.1"/>
    <property type="molecule type" value="Genomic_DNA"/>
</dbReference>
<accession>D1PC54</accession>
<protein>
    <submittedName>
        <fullName evidence="1">Uncharacterized protein</fullName>
    </submittedName>
</protein>
<evidence type="ECO:0000313" key="2">
    <source>
        <dbReference type="Proteomes" id="UP000004477"/>
    </source>
</evidence>
<reference evidence="1" key="1">
    <citation type="submission" date="2009-11" db="EMBL/GenBank/DDBJ databases">
        <authorList>
            <person name="Weinstock G."/>
            <person name="Sodergren E."/>
            <person name="Clifton S."/>
            <person name="Fulton L."/>
            <person name="Fulton B."/>
            <person name="Courtney L."/>
            <person name="Fronick C."/>
            <person name="Harrison M."/>
            <person name="Strong C."/>
            <person name="Farmer C."/>
            <person name="Delahaunty K."/>
            <person name="Markovic C."/>
            <person name="Hall O."/>
            <person name="Minx P."/>
            <person name="Tomlinson C."/>
            <person name="Mitreva M."/>
            <person name="Nelson J."/>
            <person name="Hou S."/>
            <person name="Wollam A."/>
            <person name="Pepin K.H."/>
            <person name="Johnson M."/>
            <person name="Bhonagiri V."/>
            <person name="Nash W.E."/>
            <person name="Warren W."/>
            <person name="Chinwalla A."/>
            <person name="Mardis E.R."/>
            <person name="Wilson R.K."/>
        </authorList>
    </citation>
    <scope>NUCLEOTIDE SEQUENCE [LARGE SCALE GENOMIC DNA]</scope>
    <source>
        <strain evidence="1">DSM 18205</strain>
    </source>
</reference>
<gene>
    <name evidence="1" type="ORF">PREVCOP_04785</name>
</gene>